<keyword evidence="2" id="KW-0479">Metal-binding</keyword>
<dbReference type="Pfam" id="PF10609">
    <property type="entry name" value="ParA"/>
    <property type="match status" value="1"/>
</dbReference>
<name>A0A177BAB9_9BILA</name>
<dbReference type="EMBL" id="LWCA01000155">
    <property type="protein sequence ID" value="OAF70384.1"/>
    <property type="molecule type" value="Genomic_DNA"/>
</dbReference>
<proteinExistence type="predicted"/>
<dbReference type="Proteomes" id="UP000078046">
    <property type="component" value="Unassembled WGS sequence"/>
</dbReference>
<evidence type="ECO:0000256" key="6">
    <source>
        <dbReference type="ARBA" id="ARBA00023014"/>
    </source>
</evidence>
<dbReference type="InterPro" id="IPR027417">
    <property type="entry name" value="P-loop_NTPase"/>
</dbReference>
<evidence type="ECO:0000256" key="1">
    <source>
        <dbReference type="ARBA" id="ARBA00022485"/>
    </source>
</evidence>
<dbReference type="GO" id="GO:0016226">
    <property type="term" value="P:iron-sulfur cluster assembly"/>
    <property type="evidence" value="ECO:0007669"/>
    <property type="project" value="InterPro"/>
</dbReference>
<sequence length="218" mass="23338">MSKVPVNAPSNCPGTNSTKAGKTDMCKSCPNQSTCALGAMSDSKQDIEDISKALKGVKNVCIILSGKGGVGKSSITSNLAFELSQDKNLDIGVLDLDICGSSLPRYMGVQNCEVRRTVEGWTPVCVSDNISLMSVGFLLSSPDQALIWNGNRKNGMILSFLKQVQWGSLDYLLIDTPPGTSDEHLSITNYLSKININFGAIVVTTPQVLEEPILLQPV</sequence>
<keyword evidence="1" id="KW-0004">4Fe-4S</keyword>
<dbReference type="GO" id="GO:0046872">
    <property type="term" value="F:metal ion binding"/>
    <property type="evidence" value="ECO:0007669"/>
    <property type="project" value="UniProtKB-KW"/>
</dbReference>
<keyword evidence="4" id="KW-0067">ATP-binding</keyword>
<evidence type="ECO:0000256" key="4">
    <source>
        <dbReference type="ARBA" id="ARBA00022840"/>
    </source>
</evidence>
<keyword evidence="9" id="KW-1185">Reference proteome</keyword>
<dbReference type="GO" id="GO:0005524">
    <property type="term" value="F:ATP binding"/>
    <property type="evidence" value="ECO:0007669"/>
    <property type="project" value="UniProtKB-KW"/>
</dbReference>
<evidence type="ECO:0000256" key="7">
    <source>
        <dbReference type="SAM" id="MobiDB-lite"/>
    </source>
</evidence>
<evidence type="ECO:0008006" key="10">
    <source>
        <dbReference type="Google" id="ProtNLM"/>
    </source>
</evidence>
<evidence type="ECO:0000256" key="5">
    <source>
        <dbReference type="ARBA" id="ARBA00023004"/>
    </source>
</evidence>
<dbReference type="PANTHER" id="PTHR23264:SF19">
    <property type="entry name" value="CYTOSOLIC FE-S CLUSTER ASSEMBLY FACTOR NUBP2"/>
    <property type="match status" value="1"/>
</dbReference>
<reference evidence="8 9" key="1">
    <citation type="submission" date="2016-04" db="EMBL/GenBank/DDBJ databases">
        <title>The genome of Intoshia linei affirms orthonectids as highly simplified spiralians.</title>
        <authorList>
            <person name="Mikhailov K.V."/>
            <person name="Slusarev G.S."/>
            <person name="Nikitin M.A."/>
            <person name="Logacheva M.D."/>
            <person name="Penin A."/>
            <person name="Aleoshin V."/>
            <person name="Panchin Y.V."/>
        </authorList>
    </citation>
    <scope>NUCLEOTIDE SEQUENCE [LARGE SCALE GENOMIC DNA]</scope>
    <source>
        <strain evidence="8">Intl2013</strain>
        <tissue evidence="8">Whole animal</tissue>
    </source>
</reference>
<dbReference type="GO" id="GO:0140663">
    <property type="term" value="F:ATP-dependent FeS chaperone activity"/>
    <property type="evidence" value="ECO:0007669"/>
    <property type="project" value="InterPro"/>
</dbReference>
<protein>
    <recommendedName>
        <fullName evidence="10">Cytosolic Fe-S cluster assembly factor NUBP1</fullName>
    </recommendedName>
</protein>
<evidence type="ECO:0000313" key="9">
    <source>
        <dbReference type="Proteomes" id="UP000078046"/>
    </source>
</evidence>
<dbReference type="InterPro" id="IPR019591">
    <property type="entry name" value="Mrp/NBP35_ATP-bd"/>
</dbReference>
<evidence type="ECO:0000256" key="3">
    <source>
        <dbReference type="ARBA" id="ARBA00022741"/>
    </source>
</evidence>
<dbReference type="GO" id="GO:0051539">
    <property type="term" value="F:4 iron, 4 sulfur cluster binding"/>
    <property type="evidence" value="ECO:0007669"/>
    <property type="project" value="UniProtKB-KW"/>
</dbReference>
<dbReference type="PANTHER" id="PTHR23264">
    <property type="entry name" value="NUCLEOTIDE-BINDING PROTEIN NBP35 YEAST -RELATED"/>
    <property type="match status" value="1"/>
</dbReference>
<dbReference type="InterPro" id="IPR000808">
    <property type="entry name" value="Mrp-like_CS"/>
</dbReference>
<dbReference type="CDD" id="cd02037">
    <property type="entry name" value="Mrp_NBP35"/>
    <property type="match status" value="1"/>
</dbReference>
<feature type="region of interest" description="Disordered" evidence="7">
    <location>
        <begin position="1"/>
        <end position="24"/>
    </location>
</feature>
<dbReference type="InterPro" id="IPR033756">
    <property type="entry name" value="YlxH/NBP35"/>
</dbReference>
<organism evidence="8 9">
    <name type="scientific">Intoshia linei</name>
    <dbReference type="NCBI Taxonomy" id="1819745"/>
    <lineage>
        <taxon>Eukaryota</taxon>
        <taxon>Metazoa</taxon>
        <taxon>Spiralia</taxon>
        <taxon>Lophotrochozoa</taxon>
        <taxon>Mesozoa</taxon>
        <taxon>Orthonectida</taxon>
        <taxon>Rhopaluridae</taxon>
        <taxon>Intoshia</taxon>
    </lineage>
</organism>
<dbReference type="Gene3D" id="3.40.50.300">
    <property type="entry name" value="P-loop containing nucleotide triphosphate hydrolases"/>
    <property type="match status" value="1"/>
</dbReference>
<dbReference type="AlphaFoldDB" id="A0A177BAB9"/>
<dbReference type="OrthoDB" id="1741334at2759"/>
<keyword evidence="5" id="KW-0408">Iron</keyword>
<dbReference type="SUPFAM" id="SSF52540">
    <property type="entry name" value="P-loop containing nucleoside triphosphate hydrolases"/>
    <property type="match status" value="1"/>
</dbReference>
<gene>
    <name evidence="8" type="ORF">A3Q56_01895</name>
</gene>
<accession>A0A177BAB9</accession>
<feature type="compositionally biased region" description="Polar residues" evidence="7">
    <location>
        <begin position="8"/>
        <end position="20"/>
    </location>
</feature>
<evidence type="ECO:0000313" key="8">
    <source>
        <dbReference type="EMBL" id="OAF70384.1"/>
    </source>
</evidence>
<keyword evidence="3" id="KW-0547">Nucleotide-binding</keyword>
<keyword evidence="6" id="KW-0411">Iron-sulfur</keyword>
<dbReference type="GO" id="GO:0005829">
    <property type="term" value="C:cytosol"/>
    <property type="evidence" value="ECO:0007669"/>
    <property type="project" value="TreeGrafter"/>
</dbReference>
<comment type="caution">
    <text evidence="8">The sequence shown here is derived from an EMBL/GenBank/DDBJ whole genome shotgun (WGS) entry which is preliminary data.</text>
</comment>
<dbReference type="PROSITE" id="PS01215">
    <property type="entry name" value="MRP"/>
    <property type="match status" value="1"/>
</dbReference>
<evidence type="ECO:0000256" key="2">
    <source>
        <dbReference type="ARBA" id="ARBA00022723"/>
    </source>
</evidence>